<dbReference type="Proteomes" id="UP000230553">
    <property type="component" value="Unassembled WGS sequence"/>
</dbReference>
<evidence type="ECO:0000313" key="3">
    <source>
        <dbReference type="EMBL" id="PIZ44991.1"/>
    </source>
</evidence>
<organism evidence="3 4">
    <name type="scientific">Candidatus Wolfebacteria bacterium CG_4_10_14_0_2_um_filter_39_18</name>
    <dbReference type="NCBI Taxonomy" id="1975061"/>
    <lineage>
        <taxon>Bacteria</taxon>
        <taxon>Candidatus Wolfeibacteriota</taxon>
    </lineage>
</organism>
<dbReference type="AlphaFoldDB" id="A0A2M7TG52"/>
<accession>A0A2M7TG52</accession>
<dbReference type="PANTHER" id="PTHR34477">
    <property type="entry name" value="UPF0213 PROTEIN YHBQ"/>
    <property type="match status" value="1"/>
</dbReference>
<dbReference type="SUPFAM" id="SSF82771">
    <property type="entry name" value="GIY-YIG endonuclease"/>
    <property type="match status" value="1"/>
</dbReference>
<evidence type="ECO:0000256" key="1">
    <source>
        <dbReference type="ARBA" id="ARBA00007435"/>
    </source>
</evidence>
<dbReference type="Pfam" id="PF01541">
    <property type="entry name" value="GIY-YIG"/>
    <property type="match status" value="1"/>
</dbReference>
<dbReference type="EMBL" id="PFNM01000026">
    <property type="protein sequence ID" value="PIZ44991.1"/>
    <property type="molecule type" value="Genomic_DNA"/>
</dbReference>
<dbReference type="InterPro" id="IPR035901">
    <property type="entry name" value="GIY-YIG_endonuc_sf"/>
</dbReference>
<dbReference type="Gene3D" id="3.40.1440.10">
    <property type="entry name" value="GIY-YIG endonuclease"/>
    <property type="match status" value="1"/>
</dbReference>
<dbReference type="PROSITE" id="PS50164">
    <property type="entry name" value="GIY_YIG"/>
    <property type="match status" value="1"/>
</dbReference>
<protein>
    <recommendedName>
        <fullName evidence="2">GIY-YIG domain-containing protein</fullName>
    </recommendedName>
</protein>
<sequence>MNFAELIVYNTYIIKNEEGKLYIGQTNNLEKRLTKHNANKSIYTRNKGPWELIFYKSFGSRKDAVEFERLLKKTERR</sequence>
<reference evidence="4" key="1">
    <citation type="submission" date="2017-09" db="EMBL/GenBank/DDBJ databases">
        <title>Depth-based differentiation of microbial function through sediment-hosted aquifers and enrichment of novel symbionts in the deep terrestrial subsurface.</title>
        <authorList>
            <person name="Probst A.J."/>
            <person name="Ladd B."/>
            <person name="Jarett J.K."/>
            <person name="Geller-Mcgrath D.E."/>
            <person name="Sieber C.M.K."/>
            <person name="Emerson J.B."/>
            <person name="Anantharaman K."/>
            <person name="Thomas B.C."/>
            <person name="Malmstrom R."/>
            <person name="Stieglmeier M."/>
            <person name="Klingl A."/>
            <person name="Woyke T."/>
            <person name="Ryan C.M."/>
            <person name="Banfield J.F."/>
        </authorList>
    </citation>
    <scope>NUCLEOTIDE SEQUENCE [LARGE SCALE GENOMIC DNA]</scope>
</reference>
<comment type="caution">
    <text evidence="3">The sequence shown here is derived from an EMBL/GenBank/DDBJ whole genome shotgun (WGS) entry which is preliminary data.</text>
</comment>
<gene>
    <name evidence="3" type="ORF">COY31_01250</name>
</gene>
<feature type="domain" description="GIY-YIG" evidence="2">
    <location>
        <begin position="7"/>
        <end position="77"/>
    </location>
</feature>
<comment type="similarity">
    <text evidence="1">Belongs to the UPF0213 family.</text>
</comment>
<evidence type="ECO:0000313" key="4">
    <source>
        <dbReference type="Proteomes" id="UP000230553"/>
    </source>
</evidence>
<proteinExistence type="inferred from homology"/>
<evidence type="ECO:0000259" key="2">
    <source>
        <dbReference type="PROSITE" id="PS50164"/>
    </source>
</evidence>
<name>A0A2M7TG52_9BACT</name>
<dbReference type="InterPro" id="IPR050190">
    <property type="entry name" value="UPF0213_domain"/>
</dbReference>
<dbReference type="InterPro" id="IPR000305">
    <property type="entry name" value="GIY-YIG_endonuc"/>
</dbReference>
<dbReference type="PANTHER" id="PTHR34477:SF1">
    <property type="entry name" value="UPF0213 PROTEIN YHBQ"/>
    <property type="match status" value="1"/>
</dbReference>